<dbReference type="Proteomes" id="UP000799441">
    <property type="component" value="Unassembled WGS sequence"/>
</dbReference>
<keyword evidence="4" id="KW-1185">Reference proteome</keyword>
<dbReference type="Gene3D" id="1.20.1050.10">
    <property type="match status" value="1"/>
</dbReference>
<evidence type="ECO:0008006" key="5">
    <source>
        <dbReference type="Google" id="ProtNLM"/>
    </source>
</evidence>
<feature type="domain" description="Glutathione S-transferase UstS-like C-terminal" evidence="2">
    <location>
        <begin position="110"/>
        <end position="215"/>
    </location>
</feature>
<reference evidence="3" key="1">
    <citation type="journal article" date="2020" name="Stud. Mycol.">
        <title>101 Dothideomycetes genomes: a test case for predicting lifestyles and emergence of pathogens.</title>
        <authorList>
            <person name="Haridas S."/>
            <person name="Albert R."/>
            <person name="Binder M."/>
            <person name="Bloem J."/>
            <person name="Labutti K."/>
            <person name="Salamov A."/>
            <person name="Andreopoulos B."/>
            <person name="Baker S."/>
            <person name="Barry K."/>
            <person name="Bills G."/>
            <person name="Bluhm B."/>
            <person name="Cannon C."/>
            <person name="Castanera R."/>
            <person name="Culley D."/>
            <person name="Daum C."/>
            <person name="Ezra D."/>
            <person name="Gonzalez J."/>
            <person name="Henrissat B."/>
            <person name="Kuo A."/>
            <person name="Liang C."/>
            <person name="Lipzen A."/>
            <person name="Lutzoni F."/>
            <person name="Magnuson J."/>
            <person name="Mondo S."/>
            <person name="Nolan M."/>
            <person name="Ohm R."/>
            <person name="Pangilinan J."/>
            <person name="Park H.-J."/>
            <person name="Ramirez L."/>
            <person name="Alfaro M."/>
            <person name="Sun H."/>
            <person name="Tritt A."/>
            <person name="Yoshinaga Y."/>
            <person name="Zwiers L.-H."/>
            <person name="Turgeon B."/>
            <person name="Goodwin S."/>
            <person name="Spatafora J."/>
            <person name="Crous P."/>
            <person name="Grigoriev I."/>
        </authorList>
    </citation>
    <scope>NUCLEOTIDE SEQUENCE</scope>
    <source>
        <strain evidence="3">CBS 116435</strain>
    </source>
</reference>
<proteinExistence type="predicted"/>
<sequence length="243" mass="27953">MAELVFYDLPSSKPCATWSLNTWKIRMILNYKAIPYKTEWLEALDIEPKFKKLGIKPHVGYWKNYTVPAVLLPDGTAIMDSMPIAEKLETLYPEPSLHLDTGVPQKIQEVAVDTLAPWLLPIFIPLTPHLLSSNTSREHFEQERARIFGMSMQDFAKEKGGEAGWEAAQPVLKKFAEELNRHKVDEGPFVLGSEVSYADFIAAGMFEWMRKIDAKYYGMFMEIDSSLKRLHEACKPWMERDDH</sequence>
<protein>
    <recommendedName>
        <fullName evidence="5">GST N-terminal domain-containing protein</fullName>
    </recommendedName>
</protein>
<comment type="caution">
    <text evidence="3">The sequence shown here is derived from an EMBL/GenBank/DDBJ whole genome shotgun (WGS) entry which is preliminary data.</text>
</comment>
<dbReference type="OrthoDB" id="4951845at2759"/>
<feature type="domain" description="GST N-terminal" evidence="1">
    <location>
        <begin position="18"/>
        <end position="90"/>
    </location>
</feature>
<name>A0A9P4QK06_9PEZI</name>
<dbReference type="Pfam" id="PF22041">
    <property type="entry name" value="GST_C_7"/>
    <property type="match status" value="1"/>
</dbReference>
<gene>
    <name evidence="3" type="ORF">K431DRAFT_214246</name>
</gene>
<dbReference type="SUPFAM" id="SSF47616">
    <property type="entry name" value="GST C-terminal domain-like"/>
    <property type="match status" value="1"/>
</dbReference>
<dbReference type="InterPro" id="IPR054416">
    <property type="entry name" value="GST_UstS-like_C"/>
</dbReference>
<evidence type="ECO:0000259" key="2">
    <source>
        <dbReference type="Pfam" id="PF22041"/>
    </source>
</evidence>
<dbReference type="AlphaFoldDB" id="A0A9P4QK06"/>
<dbReference type="InterPro" id="IPR004045">
    <property type="entry name" value="Glutathione_S-Trfase_N"/>
</dbReference>
<dbReference type="InterPro" id="IPR036282">
    <property type="entry name" value="Glutathione-S-Trfase_C_sf"/>
</dbReference>
<evidence type="ECO:0000259" key="1">
    <source>
        <dbReference type="Pfam" id="PF13409"/>
    </source>
</evidence>
<accession>A0A9P4QK06</accession>
<evidence type="ECO:0000313" key="4">
    <source>
        <dbReference type="Proteomes" id="UP000799441"/>
    </source>
</evidence>
<dbReference type="Pfam" id="PF13409">
    <property type="entry name" value="GST_N_2"/>
    <property type="match status" value="1"/>
</dbReference>
<dbReference type="Gene3D" id="3.40.30.10">
    <property type="entry name" value="Glutaredoxin"/>
    <property type="match status" value="1"/>
</dbReference>
<dbReference type="EMBL" id="MU003765">
    <property type="protein sequence ID" value="KAF2726334.1"/>
    <property type="molecule type" value="Genomic_DNA"/>
</dbReference>
<dbReference type="InterPro" id="IPR036249">
    <property type="entry name" value="Thioredoxin-like_sf"/>
</dbReference>
<dbReference type="SUPFAM" id="SSF52833">
    <property type="entry name" value="Thioredoxin-like"/>
    <property type="match status" value="1"/>
</dbReference>
<evidence type="ECO:0000313" key="3">
    <source>
        <dbReference type="EMBL" id="KAF2726334.1"/>
    </source>
</evidence>
<organism evidence="3 4">
    <name type="scientific">Polychaeton citri CBS 116435</name>
    <dbReference type="NCBI Taxonomy" id="1314669"/>
    <lineage>
        <taxon>Eukaryota</taxon>
        <taxon>Fungi</taxon>
        <taxon>Dikarya</taxon>
        <taxon>Ascomycota</taxon>
        <taxon>Pezizomycotina</taxon>
        <taxon>Dothideomycetes</taxon>
        <taxon>Dothideomycetidae</taxon>
        <taxon>Capnodiales</taxon>
        <taxon>Capnodiaceae</taxon>
        <taxon>Polychaeton</taxon>
    </lineage>
</organism>